<dbReference type="InterPro" id="IPR007730">
    <property type="entry name" value="SPOR-like_dom"/>
</dbReference>
<dbReference type="PATRIC" id="fig|1348657.5.peg.3766"/>
<feature type="region of interest" description="Disordered" evidence="1">
    <location>
        <begin position="53"/>
        <end position="125"/>
    </location>
</feature>
<evidence type="ECO:0000259" key="3">
    <source>
        <dbReference type="PROSITE" id="PS51724"/>
    </source>
</evidence>
<feature type="compositionally biased region" description="Basic and acidic residues" evidence="1">
    <location>
        <begin position="116"/>
        <end position="125"/>
    </location>
</feature>
<evidence type="ECO:0000313" key="4">
    <source>
        <dbReference type="EMBL" id="EPZ13748.1"/>
    </source>
</evidence>
<sequence length="221" mass="22814">MSDAEHLEIKKRARRRLVGAIALALLAAIVLPVMMEQEPRPTTADIQITIPDRNAGAEPSRPATALPDGTSFPTVVPGPEEQMPGAVAEPAPAPAELVPPTAATPAPDAEPPSKTARPEAGKAEAARAESAAAEAARARAILEGKEVPRGDSFVLQIGAFSDADKAERLAAELKKQGFAAYTEPAGKVVRVRVGPVAGRSAADKAAVQLKALGFSTVITAR</sequence>
<feature type="domain" description="SPOR" evidence="3">
    <location>
        <begin position="147"/>
        <end position="221"/>
    </location>
</feature>
<dbReference type="RefSeq" id="WP_021251145.1">
    <property type="nucleotide sequence ID" value="NZ_ATJV01000125.1"/>
</dbReference>
<evidence type="ECO:0000313" key="5">
    <source>
        <dbReference type="Proteomes" id="UP000015455"/>
    </source>
</evidence>
<protein>
    <recommendedName>
        <fullName evidence="3">SPOR domain-containing protein</fullName>
    </recommendedName>
</protein>
<evidence type="ECO:0000256" key="1">
    <source>
        <dbReference type="SAM" id="MobiDB-lite"/>
    </source>
</evidence>
<comment type="caution">
    <text evidence="4">The sequence shown here is derived from an EMBL/GenBank/DDBJ whole genome shotgun (WGS) entry which is preliminary data.</text>
</comment>
<dbReference type="Proteomes" id="UP000015455">
    <property type="component" value="Unassembled WGS sequence"/>
</dbReference>
<name>T0ASU1_9RHOO</name>
<proteinExistence type="predicted"/>
<dbReference type="Pfam" id="PF05036">
    <property type="entry name" value="SPOR"/>
    <property type="match status" value="1"/>
</dbReference>
<feature type="compositionally biased region" description="Low complexity" evidence="1">
    <location>
        <begin position="86"/>
        <end position="107"/>
    </location>
</feature>
<evidence type="ECO:0000256" key="2">
    <source>
        <dbReference type="SAM" id="Phobius"/>
    </source>
</evidence>
<dbReference type="GO" id="GO:0042834">
    <property type="term" value="F:peptidoglycan binding"/>
    <property type="evidence" value="ECO:0007669"/>
    <property type="project" value="InterPro"/>
</dbReference>
<dbReference type="GO" id="GO:0032153">
    <property type="term" value="C:cell division site"/>
    <property type="evidence" value="ECO:0007669"/>
    <property type="project" value="TreeGrafter"/>
</dbReference>
<dbReference type="OrthoDB" id="8563804at2"/>
<dbReference type="STRING" id="1348657.M622_08605"/>
<dbReference type="InterPro" id="IPR036680">
    <property type="entry name" value="SPOR-like_sf"/>
</dbReference>
<dbReference type="PANTHER" id="PTHR38687:SF1">
    <property type="entry name" value="CELL DIVISION PROTEIN DEDD"/>
    <property type="match status" value="1"/>
</dbReference>
<dbReference type="EMBL" id="ATJV01000125">
    <property type="protein sequence ID" value="EPZ13748.1"/>
    <property type="molecule type" value="Genomic_DNA"/>
</dbReference>
<dbReference type="Gene3D" id="3.30.70.1070">
    <property type="entry name" value="Sporulation related repeat"/>
    <property type="match status" value="1"/>
</dbReference>
<keyword evidence="2" id="KW-1133">Transmembrane helix</keyword>
<organism evidence="4 5">
    <name type="scientific">Thauera terpenica 58Eu</name>
    <dbReference type="NCBI Taxonomy" id="1348657"/>
    <lineage>
        <taxon>Bacteria</taxon>
        <taxon>Pseudomonadati</taxon>
        <taxon>Pseudomonadota</taxon>
        <taxon>Betaproteobacteria</taxon>
        <taxon>Rhodocyclales</taxon>
        <taxon>Zoogloeaceae</taxon>
        <taxon>Thauera</taxon>
    </lineage>
</organism>
<dbReference type="InterPro" id="IPR052521">
    <property type="entry name" value="Cell_div_SPOR-domain"/>
</dbReference>
<reference evidence="4 5" key="1">
    <citation type="submission" date="2013-06" db="EMBL/GenBank/DDBJ databases">
        <title>Draft genome sequence of Thauera terpenica.</title>
        <authorList>
            <person name="Liu B."/>
            <person name="Frostegard A.H."/>
            <person name="Shapleigh J.P."/>
        </authorList>
    </citation>
    <scope>NUCLEOTIDE SEQUENCE [LARGE SCALE GENOMIC DNA]</scope>
    <source>
        <strain evidence="4 5">58Eu</strain>
    </source>
</reference>
<dbReference type="SUPFAM" id="SSF110997">
    <property type="entry name" value="Sporulation related repeat"/>
    <property type="match status" value="1"/>
</dbReference>
<dbReference type="PANTHER" id="PTHR38687">
    <property type="entry name" value="CELL DIVISION PROTEIN DEDD-RELATED"/>
    <property type="match status" value="1"/>
</dbReference>
<dbReference type="eggNOG" id="COG3087">
    <property type="taxonomic scope" value="Bacteria"/>
</dbReference>
<accession>T0ASU1</accession>
<feature type="transmembrane region" description="Helical" evidence="2">
    <location>
        <begin position="17"/>
        <end position="35"/>
    </location>
</feature>
<keyword evidence="2" id="KW-0472">Membrane</keyword>
<dbReference type="GO" id="GO:0032506">
    <property type="term" value="P:cytokinetic process"/>
    <property type="evidence" value="ECO:0007669"/>
    <property type="project" value="TreeGrafter"/>
</dbReference>
<keyword evidence="2" id="KW-0812">Transmembrane</keyword>
<dbReference type="GO" id="GO:0030428">
    <property type="term" value="C:cell septum"/>
    <property type="evidence" value="ECO:0007669"/>
    <property type="project" value="TreeGrafter"/>
</dbReference>
<dbReference type="AlphaFoldDB" id="T0ASU1"/>
<keyword evidence="5" id="KW-1185">Reference proteome</keyword>
<dbReference type="PROSITE" id="PS51724">
    <property type="entry name" value="SPOR"/>
    <property type="match status" value="1"/>
</dbReference>
<gene>
    <name evidence="4" type="ORF">M622_08605</name>
</gene>